<feature type="region of interest" description="Disordered" evidence="3">
    <location>
        <begin position="77"/>
        <end position="99"/>
    </location>
</feature>
<dbReference type="PANTHER" id="PTHR43531:SF14">
    <property type="entry name" value="METHYL-ACCEPTING CHEMOTAXIS PROTEIN I-RELATED"/>
    <property type="match status" value="1"/>
</dbReference>
<dbReference type="GO" id="GO:0005886">
    <property type="term" value="C:plasma membrane"/>
    <property type="evidence" value="ECO:0007669"/>
    <property type="project" value="TreeGrafter"/>
</dbReference>
<dbReference type="Proteomes" id="UP000241247">
    <property type="component" value="Unassembled WGS sequence"/>
</dbReference>
<feature type="compositionally biased region" description="Low complexity" evidence="3">
    <location>
        <begin position="86"/>
        <end position="99"/>
    </location>
</feature>
<keyword evidence="5" id="KW-1185">Reference proteome</keyword>
<evidence type="ECO:0000313" key="4">
    <source>
        <dbReference type="EMBL" id="PTM95353.1"/>
    </source>
</evidence>
<evidence type="ECO:0000256" key="3">
    <source>
        <dbReference type="SAM" id="MobiDB-lite"/>
    </source>
</evidence>
<comment type="caution">
    <text evidence="4">The sequence shown here is derived from an EMBL/GenBank/DDBJ whole genome shotgun (WGS) entry which is preliminary data.</text>
</comment>
<reference evidence="4 5" key="1">
    <citation type="submission" date="2018-04" db="EMBL/GenBank/DDBJ databases">
        <title>Genomic Encyclopedia of Type Strains, Phase IV (KMG-IV): sequencing the most valuable type-strain genomes for metagenomic binning, comparative biology and taxonomic classification.</title>
        <authorList>
            <person name="Goeker M."/>
        </authorList>
    </citation>
    <scope>NUCLEOTIDE SEQUENCE [LARGE SCALE GENOMIC DNA]</scope>
    <source>
        <strain evidence="4 5">DSM 7138</strain>
    </source>
</reference>
<accession>A0A2T5B8W8</accession>
<evidence type="ECO:0000313" key="5">
    <source>
        <dbReference type="Proteomes" id="UP000241247"/>
    </source>
</evidence>
<dbReference type="PANTHER" id="PTHR43531">
    <property type="entry name" value="PROTEIN ICFG"/>
    <property type="match status" value="1"/>
</dbReference>
<evidence type="ECO:0000256" key="1">
    <source>
        <dbReference type="ARBA" id="ARBA00022481"/>
    </source>
</evidence>
<protein>
    <submittedName>
        <fullName evidence="4">Methyl-accepting chemotaxis protein (MCP) signaling protein</fullName>
    </submittedName>
</protein>
<comment type="similarity">
    <text evidence="2">Belongs to the methyl-accepting chemotaxis (MCP) protein family.</text>
</comment>
<keyword evidence="1" id="KW-0488">Methylation</keyword>
<dbReference type="Gene3D" id="1.10.287.950">
    <property type="entry name" value="Methyl-accepting chemotaxis protein"/>
    <property type="match status" value="1"/>
</dbReference>
<dbReference type="GO" id="GO:0006935">
    <property type="term" value="P:chemotaxis"/>
    <property type="evidence" value="ECO:0007669"/>
    <property type="project" value="TreeGrafter"/>
</dbReference>
<dbReference type="SUPFAM" id="SSF58104">
    <property type="entry name" value="Methyl-accepting chemotaxis protein (MCP) signaling domain"/>
    <property type="match status" value="1"/>
</dbReference>
<dbReference type="GO" id="GO:0004888">
    <property type="term" value="F:transmembrane signaling receptor activity"/>
    <property type="evidence" value="ECO:0007669"/>
    <property type="project" value="TreeGrafter"/>
</dbReference>
<proteinExistence type="inferred from homology"/>
<organism evidence="4 5">
    <name type="scientific">Mycoplana dimorpha</name>
    <dbReference type="NCBI Taxonomy" id="28320"/>
    <lineage>
        <taxon>Bacteria</taxon>
        <taxon>Pseudomonadati</taxon>
        <taxon>Pseudomonadota</taxon>
        <taxon>Alphaproteobacteria</taxon>
        <taxon>Hyphomicrobiales</taxon>
        <taxon>Rhizobiaceae</taxon>
        <taxon>Mycoplana</taxon>
    </lineage>
</organism>
<dbReference type="InterPro" id="IPR051310">
    <property type="entry name" value="MCP_chemotaxis"/>
</dbReference>
<gene>
    <name evidence="4" type="ORF">C7449_104432</name>
</gene>
<sequence length="99" mass="10220">MKTIHRLMESIAAAAREQSLGISAVNAAVNQMDQDTQQNAAMVQENTAASSLLAAQAARLRGLLAQFRLPAHVPIASDAPETEDPAAGLSSLAVAGGLR</sequence>
<dbReference type="EMBL" id="PZZZ01000004">
    <property type="protein sequence ID" value="PTM95353.1"/>
    <property type="molecule type" value="Genomic_DNA"/>
</dbReference>
<evidence type="ECO:0000256" key="2">
    <source>
        <dbReference type="ARBA" id="ARBA00029447"/>
    </source>
</evidence>
<dbReference type="AlphaFoldDB" id="A0A2T5B8W8"/>
<name>A0A2T5B8W8_MYCDI</name>